<dbReference type="CDD" id="cd12518">
    <property type="entry name" value="RRM_SRSF11"/>
    <property type="match status" value="1"/>
</dbReference>
<organism evidence="4 5">
    <name type="scientific">Octodon degus</name>
    <name type="common">Degu</name>
    <name type="synonym">Sciurus degus</name>
    <dbReference type="NCBI Taxonomy" id="10160"/>
    <lineage>
        <taxon>Eukaryota</taxon>
        <taxon>Metazoa</taxon>
        <taxon>Chordata</taxon>
        <taxon>Craniata</taxon>
        <taxon>Vertebrata</taxon>
        <taxon>Euteleostomi</taxon>
        <taxon>Mammalia</taxon>
        <taxon>Eutheria</taxon>
        <taxon>Euarchontoglires</taxon>
        <taxon>Glires</taxon>
        <taxon>Rodentia</taxon>
        <taxon>Hystricomorpha</taxon>
        <taxon>Octodontidae</taxon>
        <taxon>Octodon</taxon>
    </lineage>
</organism>
<feature type="compositionally biased region" description="Basic residues" evidence="2">
    <location>
        <begin position="346"/>
        <end position="383"/>
    </location>
</feature>
<accession>A0A6P6ENY3</accession>
<dbReference type="AlphaFoldDB" id="A0A6P6ENY3"/>
<dbReference type="SMART" id="SM00360">
    <property type="entry name" value="RRM"/>
    <property type="match status" value="1"/>
</dbReference>
<dbReference type="InterPro" id="IPR034447">
    <property type="entry name" value="RRM_SRSF11"/>
</dbReference>
<feature type="region of interest" description="Disordered" evidence="2">
    <location>
        <begin position="230"/>
        <end position="488"/>
    </location>
</feature>
<dbReference type="FunFam" id="3.30.70.330:FF:000084">
    <property type="entry name" value="Serine/arginine-rich splicing factor 11 isoform 1"/>
    <property type="match status" value="1"/>
</dbReference>
<sequence>MSSATVVPGPAGPGPSGGPGGGGGGGGGTEVIQVTNVSPSASSEQMRTLFGFLGKIDELRLFPPDDSPLPVSSRVCFVKFHDPDSAVVAQHLTNTVFVDRALIVVPYAEGVIPDETKALSLLAPANAVAGLLPGGGLLPTPNPLTQIGAVPLAALGAPTLDPALAALGLPGANLNSQSLAADQLLKLMSTVDPKLNHVAAGLVSPSLKSDTSSKEIEEAMKRVREAQSLISAAIEPDKKEEKRRHSRSRSRSRRRRTPSSSRHRRSRSRSRRRSHSKSRSRRRSKSPRRRRSHSRERGRRSRSTSKTRDKKKEDKEKKRSKTPPKSYSTARRSRSASSLHVCNSRERRRRRSRSGTRSPKKPRSPKRKMSRSPSPRRHKKEKKKDRDKERSRDERERSTSKKKKSKDKEKERERKSESDKDVKQVTRDYDEEEQGYDSEKEKKEEKKPVEAGSPTAKESSVEKVAGDALRESKVNGDDHHEEDMDMSD</sequence>
<feature type="compositionally biased region" description="Gly residues" evidence="2">
    <location>
        <begin position="14"/>
        <end position="29"/>
    </location>
</feature>
<dbReference type="InterPro" id="IPR012677">
    <property type="entry name" value="Nucleotide-bd_a/b_plait_sf"/>
</dbReference>
<dbReference type="Gene3D" id="3.30.70.330">
    <property type="match status" value="1"/>
</dbReference>
<feature type="compositionally biased region" description="Basic and acidic residues" evidence="2">
    <location>
        <begin position="437"/>
        <end position="449"/>
    </location>
</feature>
<dbReference type="PANTHER" id="PTHR32343:SF6">
    <property type="entry name" value="SERINE_ARGININE-RICH SPLICING FACTOR 11"/>
    <property type="match status" value="1"/>
</dbReference>
<evidence type="ECO:0000256" key="2">
    <source>
        <dbReference type="SAM" id="MobiDB-lite"/>
    </source>
</evidence>
<feature type="domain" description="RRM" evidence="3">
    <location>
        <begin position="30"/>
        <end position="110"/>
    </location>
</feature>
<dbReference type="Pfam" id="PF00076">
    <property type="entry name" value="RRM_1"/>
    <property type="match status" value="1"/>
</dbReference>
<evidence type="ECO:0000313" key="4">
    <source>
        <dbReference type="Proteomes" id="UP000515203"/>
    </source>
</evidence>
<protein>
    <submittedName>
        <fullName evidence="5 6">Serine/arginine-rich splicing factor 11 isoform X1</fullName>
    </submittedName>
</protein>
<dbReference type="InterPro" id="IPR035979">
    <property type="entry name" value="RBD_domain_sf"/>
</dbReference>
<feature type="compositionally biased region" description="Basic and acidic residues" evidence="2">
    <location>
        <begin position="306"/>
        <end position="317"/>
    </location>
</feature>
<feature type="compositionally biased region" description="Basic residues" evidence="2">
    <location>
        <begin position="241"/>
        <end position="305"/>
    </location>
</feature>
<evidence type="ECO:0000259" key="3">
    <source>
        <dbReference type="PROSITE" id="PS50102"/>
    </source>
</evidence>
<dbReference type="PROSITE" id="PS50102">
    <property type="entry name" value="RRM"/>
    <property type="match status" value="1"/>
</dbReference>
<dbReference type="GeneID" id="101582311"/>
<dbReference type="OrthoDB" id="7763451at2759"/>
<dbReference type="GO" id="GO:0005654">
    <property type="term" value="C:nucleoplasm"/>
    <property type="evidence" value="ECO:0007669"/>
    <property type="project" value="TreeGrafter"/>
</dbReference>
<dbReference type="CTD" id="9295"/>
<dbReference type="InterPro" id="IPR000504">
    <property type="entry name" value="RRM_dom"/>
</dbReference>
<reference evidence="5 6" key="1">
    <citation type="submission" date="2025-04" db="UniProtKB">
        <authorList>
            <consortium name="RefSeq"/>
        </authorList>
    </citation>
    <scope>IDENTIFICATION</scope>
</reference>
<dbReference type="RefSeq" id="XP_023574040.1">
    <property type="nucleotide sequence ID" value="XM_023718272.1"/>
</dbReference>
<feature type="region of interest" description="Disordered" evidence="2">
    <location>
        <begin position="1"/>
        <end position="30"/>
    </location>
</feature>
<dbReference type="RefSeq" id="XP_023574039.1">
    <property type="nucleotide sequence ID" value="XM_023718271.1"/>
</dbReference>
<evidence type="ECO:0000256" key="1">
    <source>
        <dbReference type="PROSITE-ProRule" id="PRU00176"/>
    </source>
</evidence>
<keyword evidence="4" id="KW-1185">Reference proteome</keyword>
<feature type="compositionally biased region" description="Low complexity" evidence="2">
    <location>
        <begin position="326"/>
        <end position="338"/>
    </location>
</feature>
<evidence type="ECO:0000313" key="5">
    <source>
        <dbReference type="RefSeq" id="XP_023574039.1"/>
    </source>
</evidence>
<feature type="compositionally biased region" description="Basic and acidic residues" evidence="2">
    <location>
        <begin position="459"/>
        <end position="482"/>
    </location>
</feature>
<dbReference type="GO" id="GO:0008380">
    <property type="term" value="P:RNA splicing"/>
    <property type="evidence" value="ECO:0007669"/>
    <property type="project" value="InterPro"/>
</dbReference>
<feature type="compositionally biased region" description="Basic and acidic residues" evidence="2">
    <location>
        <begin position="384"/>
        <end position="399"/>
    </location>
</feature>
<proteinExistence type="predicted"/>
<dbReference type="SUPFAM" id="SSF54928">
    <property type="entry name" value="RNA-binding domain, RBD"/>
    <property type="match status" value="1"/>
</dbReference>
<dbReference type="Proteomes" id="UP000515203">
    <property type="component" value="Unplaced"/>
</dbReference>
<feature type="compositionally biased region" description="Basic and acidic residues" evidence="2">
    <location>
        <begin position="406"/>
        <end position="428"/>
    </location>
</feature>
<name>A0A6P6ENY3_OCTDE</name>
<keyword evidence="1" id="KW-0694">RNA-binding</keyword>
<dbReference type="PANTHER" id="PTHR32343">
    <property type="entry name" value="SERINE/ARGININE-RICH SPLICING FACTOR"/>
    <property type="match status" value="1"/>
</dbReference>
<gene>
    <name evidence="5 6" type="primary">Srsf11</name>
</gene>
<dbReference type="GO" id="GO:0003723">
    <property type="term" value="F:RNA binding"/>
    <property type="evidence" value="ECO:0007669"/>
    <property type="project" value="UniProtKB-UniRule"/>
</dbReference>
<evidence type="ECO:0000313" key="6">
    <source>
        <dbReference type="RefSeq" id="XP_023574040.1"/>
    </source>
</evidence>